<dbReference type="PANTHER" id="PTHR22642:SF2">
    <property type="entry name" value="PROTEIN LONG AFTER FAR-RED 3"/>
    <property type="match status" value="1"/>
</dbReference>
<feature type="domain" description="Amidohydrolase 3" evidence="1">
    <location>
        <begin position="104"/>
        <end position="440"/>
    </location>
</feature>
<dbReference type="Pfam" id="PF07969">
    <property type="entry name" value="Amidohydro_3"/>
    <property type="match status" value="1"/>
</dbReference>
<dbReference type="EMBL" id="POTW01000043">
    <property type="protein sequence ID" value="PZF82155.1"/>
    <property type="molecule type" value="Genomic_DNA"/>
</dbReference>
<protein>
    <recommendedName>
        <fullName evidence="1">Amidohydrolase 3 domain-containing protein</fullName>
    </recommendedName>
</protein>
<accession>A0A2W2B454</accession>
<reference evidence="2 3" key="1">
    <citation type="submission" date="2018-01" db="EMBL/GenBank/DDBJ databases">
        <title>Draft genome sequence of Jiangella sp. GTF31.</title>
        <authorList>
            <person name="Sahin N."/>
            <person name="Ay H."/>
            <person name="Saygin H."/>
        </authorList>
    </citation>
    <scope>NUCLEOTIDE SEQUENCE [LARGE SCALE GENOMIC DNA]</scope>
    <source>
        <strain evidence="2 3">GTF31</strain>
    </source>
</reference>
<dbReference type="Proteomes" id="UP000248764">
    <property type="component" value="Unassembled WGS sequence"/>
</dbReference>
<comment type="caution">
    <text evidence="2">The sequence shown here is derived from an EMBL/GenBank/DDBJ whole genome shotgun (WGS) entry which is preliminary data.</text>
</comment>
<dbReference type="InterPro" id="IPR032466">
    <property type="entry name" value="Metal_Hydrolase"/>
</dbReference>
<dbReference type="Gene3D" id="3.10.310.70">
    <property type="match status" value="1"/>
</dbReference>
<evidence type="ECO:0000313" key="2">
    <source>
        <dbReference type="EMBL" id="PZF82155.1"/>
    </source>
</evidence>
<organism evidence="2 3">
    <name type="scientific">Jiangella anatolica</name>
    <dbReference type="NCBI Taxonomy" id="2670374"/>
    <lineage>
        <taxon>Bacteria</taxon>
        <taxon>Bacillati</taxon>
        <taxon>Actinomycetota</taxon>
        <taxon>Actinomycetes</taxon>
        <taxon>Jiangellales</taxon>
        <taxon>Jiangellaceae</taxon>
        <taxon>Jiangella</taxon>
    </lineage>
</organism>
<dbReference type="GO" id="GO:0016810">
    <property type="term" value="F:hydrolase activity, acting on carbon-nitrogen (but not peptide) bonds"/>
    <property type="evidence" value="ECO:0007669"/>
    <property type="project" value="InterPro"/>
</dbReference>
<dbReference type="SUPFAM" id="SSF51338">
    <property type="entry name" value="Composite domain of metallo-dependent hydrolases"/>
    <property type="match status" value="1"/>
</dbReference>
<dbReference type="SUPFAM" id="SSF51556">
    <property type="entry name" value="Metallo-dependent hydrolases"/>
    <property type="match status" value="1"/>
</dbReference>
<evidence type="ECO:0000259" key="1">
    <source>
        <dbReference type="Pfam" id="PF07969"/>
    </source>
</evidence>
<dbReference type="AlphaFoldDB" id="A0A2W2B454"/>
<dbReference type="Gene3D" id="3.20.20.140">
    <property type="entry name" value="Metal-dependent hydrolases"/>
    <property type="match status" value="2"/>
</dbReference>
<sequence>MTRIHVAPVLTMDPERPRAEALAVAGDRIVAVGTLEEARAAVPAGTPEQPHDGVILPGLIDAHLHMQRGGLKALAHLPAGAGLDEFIETMGRTFHDEDWPRRQPPTLDERVEGIDVAQRLFHQLGFTGIVDPATTIDEMRGYQEARRRGVLTMRTVAMPYLEPGSAATPDVDAVIAHLEGTGVSTGFGDDELRIGPIKVYADGEALKGQALLAQPWDESGYTGLQRISDEDFRRLVRFCAEHGWGVGTHAVGGAAIDLVARTYADVGPAVAERRFQIIHGYLEPTAETIATAARAGAIASLQPSIIWHNGAGLRAKLGDRAERANPVRSWLDAGAVVAFGSDGPFFAFDPRHLVWQAVTRRVRDEAEPLSLAEAITVEEALAAYTTGAAYAAFAEESRGMLRAGRLADWALWSDDPTAVTVDDLRTLRVLRTDVGGRTVHDEAAG</sequence>
<gene>
    <name evidence="2" type="ORF">C1I92_17785</name>
</gene>
<evidence type="ECO:0000313" key="3">
    <source>
        <dbReference type="Proteomes" id="UP000248764"/>
    </source>
</evidence>
<name>A0A2W2B454_9ACTN</name>
<dbReference type="InterPro" id="IPR013108">
    <property type="entry name" value="Amidohydro_3"/>
</dbReference>
<keyword evidence="3" id="KW-1185">Reference proteome</keyword>
<dbReference type="RefSeq" id="WP_111255995.1">
    <property type="nucleotide sequence ID" value="NZ_POTW01000043.1"/>
</dbReference>
<proteinExistence type="predicted"/>
<dbReference type="Gene3D" id="2.30.40.10">
    <property type="entry name" value="Urease, subunit C, domain 1"/>
    <property type="match status" value="2"/>
</dbReference>
<dbReference type="PANTHER" id="PTHR22642">
    <property type="entry name" value="IMIDAZOLONEPROPIONASE"/>
    <property type="match status" value="1"/>
</dbReference>
<dbReference type="InterPro" id="IPR011059">
    <property type="entry name" value="Metal-dep_hydrolase_composite"/>
</dbReference>